<dbReference type="GeneID" id="82156573"/>
<dbReference type="PROSITE" id="PS52016">
    <property type="entry name" value="TONB_DEPENDENT_REC_3"/>
    <property type="match status" value="1"/>
</dbReference>
<dbReference type="Gene3D" id="2.170.130.10">
    <property type="entry name" value="TonB-dependent receptor, plug domain"/>
    <property type="match status" value="1"/>
</dbReference>
<dbReference type="Gene3D" id="2.40.170.20">
    <property type="entry name" value="TonB-dependent receptor, beta-barrel domain"/>
    <property type="match status" value="1"/>
</dbReference>
<keyword evidence="2 8" id="KW-0813">Transport</keyword>
<dbReference type="InterPro" id="IPR000531">
    <property type="entry name" value="Beta-barrel_TonB"/>
</dbReference>
<dbReference type="InterPro" id="IPR023996">
    <property type="entry name" value="TonB-dep_OMP_SusC/RagA"/>
</dbReference>
<keyword evidence="14" id="KW-1185">Reference proteome</keyword>
<feature type="signal peptide" evidence="10">
    <location>
        <begin position="1"/>
        <end position="25"/>
    </location>
</feature>
<dbReference type="RefSeq" id="WP_172324653.1">
    <property type="nucleotide sequence ID" value="NZ_CASGIA010000001.1"/>
</dbReference>
<dbReference type="InterPro" id="IPR023997">
    <property type="entry name" value="TonB-dep_OMP_SusC/RagA_CS"/>
</dbReference>
<organism evidence="13 14">
    <name type="scientific">Xylanibacter rodentium</name>
    <dbReference type="NCBI Taxonomy" id="2736289"/>
    <lineage>
        <taxon>Bacteria</taxon>
        <taxon>Pseudomonadati</taxon>
        <taxon>Bacteroidota</taxon>
        <taxon>Bacteroidia</taxon>
        <taxon>Bacteroidales</taxon>
        <taxon>Prevotellaceae</taxon>
        <taxon>Xylanibacter</taxon>
    </lineage>
</organism>
<keyword evidence="3 8" id="KW-1134">Transmembrane beta strand</keyword>
<evidence type="ECO:0000256" key="3">
    <source>
        <dbReference type="ARBA" id="ARBA00022452"/>
    </source>
</evidence>
<evidence type="ECO:0000256" key="1">
    <source>
        <dbReference type="ARBA" id="ARBA00004571"/>
    </source>
</evidence>
<evidence type="ECO:0000259" key="12">
    <source>
        <dbReference type="Pfam" id="PF07715"/>
    </source>
</evidence>
<dbReference type="Pfam" id="PF00593">
    <property type="entry name" value="TonB_dep_Rec_b-barrel"/>
    <property type="match status" value="1"/>
</dbReference>
<evidence type="ECO:0000256" key="9">
    <source>
        <dbReference type="RuleBase" id="RU003357"/>
    </source>
</evidence>
<evidence type="ECO:0000256" key="2">
    <source>
        <dbReference type="ARBA" id="ARBA00022448"/>
    </source>
</evidence>
<comment type="similarity">
    <text evidence="8 9">Belongs to the TonB-dependent receptor family.</text>
</comment>
<dbReference type="InterPro" id="IPR037066">
    <property type="entry name" value="Plug_dom_sf"/>
</dbReference>
<evidence type="ECO:0000256" key="5">
    <source>
        <dbReference type="ARBA" id="ARBA00023077"/>
    </source>
</evidence>
<accession>A0ABX2AUT3</accession>
<reference evidence="13 14" key="1">
    <citation type="submission" date="2020-05" db="EMBL/GenBank/DDBJ databases">
        <title>Distinct polysaccharide utilization as determinants for interspecies competition between intestinal Prevotella spp.</title>
        <authorList>
            <person name="Galvez E.J.C."/>
            <person name="Iljazovic A."/>
            <person name="Strowig T."/>
        </authorList>
    </citation>
    <scope>NUCLEOTIDE SEQUENCE [LARGE SCALE GENOMIC DNA]</scope>
    <source>
        <strain evidence="13 14">PROD</strain>
    </source>
</reference>
<dbReference type="EMBL" id="JABKKE010000002">
    <property type="protein sequence ID" value="NPE13157.1"/>
    <property type="molecule type" value="Genomic_DNA"/>
</dbReference>
<dbReference type="SUPFAM" id="SSF49464">
    <property type="entry name" value="Carboxypeptidase regulatory domain-like"/>
    <property type="match status" value="1"/>
</dbReference>
<feature type="domain" description="TonB-dependent receptor-like beta-barrel" evidence="11">
    <location>
        <begin position="389"/>
        <end position="823"/>
    </location>
</feature>
<keyword evidence="13" id="KW-0675">Receptor</keyword>
<evidence type="ECO:0000256" key="7">
    <source>
        <dbReference type="ARBA" id="ARBA00023237"/>
    </source>
</evidence>
<dbReference type="InterPro" id="IPR036942">
    <property type="entry name" value="Beta-barrel_TonB_sf"/>
</dbReference>
<dbReference type="InterPro" id="IPR008969">
    <property type="entry name" value="CarboxyPept-like_regulatory"/>
</dbReference>
<evidence type="ECO:0000256" key="8">
    <source>
        <dbReference type="PROSITE-ProRule" id="PRU01360"/>
    </source>
</evidence>
<dbReference type="NCBIfam" id="TIGR04056">
    <property type="entry name" value="OMP_RagA_SusC"/>
    <property type="match status" value="1"/>
</dbReference>
<dbReference type="Pfam" id="PF07715">
    <property type="entry name" value="Plug"/>
    <property type="match status" value="1"/>
</dbReference>
<keyword evidence="5 9" id="KW-0798">TonB box</keyword>
<feature type="chain" id="PRO_5045303324" evidence="10">
    <location>
        <begin position="26"/>
        <end position="1078"/>
    </location>
</feature>
<dbReference type="SUPFAM" id="SSF56935">
    <property type="entry name" value="Porins"/>
    <property type="match status" value="1"/>
</dbReference>
<evidence type="ECO:0000313" key="13">
    <source>
        <dbReference type="EMBL" id="NPE13157.1"/>
    </source>
</evidence>
<dbReference type="Proteomes" id="UP001193734">
    <property type="component" value="Unassembled WGS sequence"/>
</dbReference>
<comment type="subcellular location">
    <subcellularLocation>
        <location evidence="1 8">Cell outer membrane</location>
        <topology evidence="1 8">Multi-pass membrane protein</topology>
    </subcellularLocation>
</comment>
<keyword evidence="10" id="KW-0732">Signal</keyword>
<keyword evidence="7 8" id="KW-0998">Cell outer membrane</keyword>
<dbReference type="InterPro" id="IPR012910">
    <property type="entry name" value="Plug_dom"/>
</dbReference>
<dbReference type="Pfam" id="PF13715">
    <property type="entry name" value="CarbopepD_reg_2"/>
    <property type="match status" value="1"/>
</dbReference>
<comment type="caution">
    <text evidence="13">The sequence shown here is derived from an EMBL/GenBank/DDBJ whole genome shotgun (WGS) entry which is preliminary data.</text>
</comment>
<keyword evidence="6 8" id="KW-0472">Membrane</keyword>
<evidence type="ECO:0000256" key="4">
    <source>
        <dbReference type="ARBA" id="ARBA00022692"/>
    </source>
</evidence>
<dbReference type="NCBIfam" id="TIGR04057">
    <property type="entry name" value="SusC_RagA_signa"/>
    <property type="match status" value="1"/>
</dbReference>
<keyword evidence="4 8" id="KW-0812">Transmembrane</keyword>
<name>A0ABX2AUT3_9BACT</name>
<proteinExistence type="inferred from homology"/>
<sequence>MSEKLKRIRTALIFAFLLIAGGIHAQTVKVTVKDSNGEPVIGASVIEKGTRNGGVTDFDGIINVKAKGDKPLVISYIGMKTKTVNIKGKSTVNITMEDDATTLNDVVVIGYGTVRKKDLTGSVASVSAKQLANIPVSTAAEAMQGKMAGVNISTTEGSPDAEVTIRVRGGGSLSQDNSPLYIVDGFPVSTISDIAPSDIETIDVLKDASSTAIYGARGANGVIIVTTKSGKEGKVQVNFGASLGVRKISNEIEVLDPYNYALYQYEIGDKTGYGNYDDLDIWKSVEGSDWQNELFGRTGLQQMYNLSVSGGSKDTKFNVSYSRTDDKSIMLSSDFKKDNINAKLNTQINKWITLDFNARLSYQVVNGLGSGADVNDNNVTNSLVGKTITFRPVNPLTTDTEENDENTSNREASPYDRMLDTYKQQRRLRQNYNAGLNWKPFKNLTIRSEFGYAWYYGKTTSAFGCRATRNSALGYSGRPQSQITREETRNWRNANTITYENENLFMKNDRLNVLAGQEWTSSGTETYNSYSVNFPASMTLGEVLANQGSGLALNNSNNIARKDNMMSFFGRINYTIADKYLFTATLRADGSSKFAKGNRWGYFPSAAIAWRITEENFMKDVKWVSNLKARLSFGTAGNNRIKSGLVQTLYTLTSATDKAPYFDETVDVMLNHSTLANPNLKWETTITRNFGIDYGFLNGRINGTVDLYWNTTKDLLMQTKIPTISGYDYQYQNFGQTSNKGVEFTVNAAIIEKKDFTLNFTGNISYNYNKIDKLNTDTEFQNYKWAGSTFDDNENFKIVEDGRLGEVWGYKSLGFYTIYDEKTNPNGDLTWNGKTWTLREGVVDNGTATVGGQLKPGAIKVQVDENGKALKQRLGNTIAPWQGGFGFNATFHGFDASVFCNFSLGNKRVNGAKMVSSFYGQARKGYNINGDFKSRYTGLDIATGLDLYNPGSAEVIAAYGSTEAAIARLNEINAGATIYNPAIVNKMSLTSNFVEDASFLRLQNVTLGYTLPKKLVNKVLLNNVRFYFTGYNLLTITGYSGSDPEADTSSRKNPMCPGIDYAAYPKSRLYVFGVNVSF</sequence>
<evidence type="ECO:0000256" key="6">
    <source>
        <dbReference type="ARBA" id="ARBA00023136"/>
    </source>
</evidence>
<protein>
    <submittedName>
        <fullName evidence="13">TonB-dependent receptor</fullName>
    </submittedName>
</protein>
<dbReference type="InterPro" id="IPR039426">
    <property type="entry name" value="TonB-dep_rcpt-like"/>
</dbReference>
<evidence type="ECO:0000313" key="14">
    <source>
        <dbReference type="Proteomes" id="UP001193734"/>
    </source>
</evidence>
<gene>
    <name evidence="13" type="ORF">HPS55_02230</name>
</gene>
<evidence type="ECO:0000256" key="10">
    <source>
        <dbReference type="SAM" id="SignalP"/>
    </source>
</evidence>
<feature type="domain" description="TonB-dependent receptor plug" evidence="12">
    <location>
        <begin position="116"/>
        <end position="222"/>
    </location>
</feature>
<evidence type="ECO:0000259" key="11">
    <source>
        <dbReference type="Pfam" id="PF00593"/>
    </source>
</evidence>